<dbReference type="AlphaFoldDB" id="A0A857JZ53"/>
<feature type="binding site" evidence="5">
    <location>
        <position position="100"/>
    </location>
    <ligand>
        <name>Mn(2+)</name>
        <dbReference type="ChEBI" id="CHEBI:29035"/>
        <label>2</label>
    </ligand>
</feature>
<dbReference type="Pfam" id="PF01546">
    <property type="entry name" value="Peptidase_M20"/>
    <property type="match status" value="1"/>
</dbReference>
<evidence type="ECO:0000313" key="8">
    <source>
        <dbReference type="Proteomes" id="UP000469952"/>
    </source>
</evidence>
<keyword evidence="4" id="KW-0457">Lysine biosynthesis</keyword>
<keyword evidence="2 7" id="KW-0378">Hydrolase</keyword>
<protein>
    <submittedName>
        <fullName evidence="7">Amidohydrolase</fullName>
    </submittedName>
</protein>
<dbReference type="GO" id="GO:0019877">
    <property type="term" value="P:diaminopimelate biosynthetic process"/>
    <property type="evidence" value="ECO:0007669"/>
    <property type="project" value="UniProtKB-KW"/>
</dbReference>
<dbReference type="InterPro" id="IPR011650">
    <property type="entry name" value="Peptidase_M20_dimer"/>
</dbReference>
<dbReference type="InterPro" id="IPR002933">
    <property type="entry name" value="Peptidase_M20"/>
</dbReference>
<evidence type="ECO:0000313" key="7">
    <source>
        <dbReference type="EMBL" id="MQR26847.1"/>
    </source>
</evidence>
<dbReference type="PIRSF" id="PIRSF005962">
    <property type="entry name" value="Pept_M20D_amidohydro"/>
    <property type="match status" value="1"/>
</dbReference>
<name>A0A857JZ53_LEUME</name>
<feature type="binding site" evidence="5">
    <location>
        <position position="136"/>
    </location>
    <ligand>
        <name>Mn(2+)</name>
        <dbReference type="ChEBI" id="CHEBI:29035"/>
        <label>2</label>
    </ligand>
</feature>
<feature type="binding site" evidence="5">
    <location>
        <position position="102"/>
    </location>
    <ligand>
        <name>Mn(2+)</name>
        <dbReference type="ChEBI" id="CHEBI:29035"/>
        <label>2</label>
    </ligand>
</feature>
<dbReference type="FunFam" id="3.30.70.360:FF:000001">
    <property type="entry name" value="N-acetyldiaminopimelate deacetylase"/>
    <property type="match status" value="1"/>
</dbReference>
<organism evidence="7 8">
    <name type="scientific">Leuconostoc mesenteroides</name>
    <dbReference type="NCBI Taxonomy" id="1245"/>
    <lineage>
        <taxon>Bacteria</taxon>
        <taxon>Bacillati</taxon>
        <taxon>Bacillota</taxon>
        <taxon>Bacilli</taxon>
        <taxon>Lactobacillales</taxon>
        <taxon>Lactobacillaceae</taxon>
        <taxon>Leuconostoc</taxon>
    </lineage>
</organism>
<dbReference type="InterPro" id="IPR017439">
    <property type="entry name" value="Amidohydrolase"/>
</dbReference>
<dbReference type="GO" id="GO:0050118">
    <property type="term" value="F:N-acetyldiaminopimelate deacetylase activity"/>
    <property type="evidence" value="ECO:0007669"/>
    <property type="project" value="UniProtKB-ARBA"/>
</dbReference>
<keyword evidence="3" id="KW-0220">Diaminopimelate biosynthesis</keyword>
<gene>
    <name evidence="7" type="ORF">GFV13_06105</name>
</gene>
<evidence type="ECO:0000256" key="2">
    <source>
        <dbReference type="ARBA" id="ARBA00022801"/>
    </source>
</evidence>
<evidence type="ECO:0000259" key="6">
    <source>
        <dbReference type="Pfam" id="PF07687"/>
    </source>
</evidence>
<dbReference type="SUPFAM" id="SSF55031">
    <property type="entry name" value="Bacterial exopeptidase dimerisation domain"/>
    <property type="match status" value="1"/>
</dbReference>
<dbReference type="Gene3D" id="3.40.630.10">
    <property type="entry name" value="Zn peptidases"/>
    <property type="match status" value="1"/>
</dbReference>
<keyword evidence="5" id="KW-0464">Manganese</keyword>
<comment type="cofactor">
    <cofactor evidence="5">
        <name>Mn(2+)</name>
        <dbReference type="ChEBI" id="CHEBI:29035"/>
    </cofactor>
    <text evidence="5">The Mn(2+) ion enhances activity.</text>
</comment>
<dbReference type="GO" id="GO:0009085">
    <property type="term" value="P:lysine biosynthetic process"/>
    <property type="evidence" value="ECO:0007669"/>
    <property type="project" value="UniProtKB-KW"/>
</dbReference>
<feature type="binding site" evidence="5">
    <location>
        <position position="351"/>
    </location>
    <ligand>
        <name>Mn(2+)</name>
        <dbReference type="ChEBI" id="CHEBI:29035"/>
        <label>2</label>
    </ligand>
</feature>
<comment type="caution">
    <text evidence="7">The sequence shown here is derived from an EMBL/GenBank/DDBJ whole genome shotgun (WGS) entry which is preliminary data.</text>
</comment>
<dbReference type="Gene3D" id="3.30.70.360">
    <property type="match status" value="1"/>
</dbReference>
<dbReference type="EMBL" id="WIPA01000007">
    <property type="protein sequence ID" value="MQR26847.1"/>
    <property type="molecule type" value="Genomic_DNA"/>
</dbReference>
<evidence type="ECO:0000256" key="4">
    <source>
        <dbReference type="ARBA" id="ARBA00023154"/>
    </source>
</evidence>
<dbReference type="SUPFAM" id="SSF53187">
    <property type="entry name" value="Zn-dependent exopeptidases"/>
    <property type="match status" value="1"/>
</dbReference>
<keyword evidence="1" id="KW-0028">Amino-acid biosynthesis</keyword>
<sequence length="388" mass="42271">MAINDKTLEDKLTKVRHQLHQHPELSNQEHQTTLFLNSYLETLGYHIVTPQKLLTGVIAEIGPSESNVIIGLRSDIDALPIAEKTGLNYASVNEGIMHACGHDFHMASLLGAAELLADQANKLTGRVRLIFQPAEEIHVGAQAVAEAGGIKNLNAIIGFHNKPDLKVNEIGILSGGLMAAVDQFKVTFRGQGTHAAMPQLGNDPIVALTSTVNTLQTVVSRKTDPQSPVVVSVTHIDGGSTWNVLPDVAWFEGTVRSFDLASRQLAREQFYQIVNGQAATFGLAVDISWIEGPNVVNNDSELTPIVIEETKQHAKLLTPKPSNAGEDFSYFSQKVPSVFAFIGSAGTTDWHHDDLIIDDRGLLPAARWYFYTANRLLAHFSGTTTNDR</sequence>
<dbReference type="OMA" id="PECQTMG"/>
<dbReference type="Pfam" id="PF07687">
    <property type="entry name" value="M20_dimer"/>
    <property type="match status" value="1"/>
</dbReference>
<accession>A0A857JZ53</accession>
<dbReference type="GeneID" id="29576382"/>
<dbReference type="PANTHER" id="PTHR11014:SF63">
    <property type="entry name" value="METALLOPEPTIDASE, PUTATIVE (AFU_ORTHOLOGUE AFUA_6G09600)-RELATED"/>
    <property type="match status" value="1"/>
</dbReference>
<evidence type="ECO:0000256" key="5">
    <source>
        <dbReference type="PIRSR" id="PIRSR005962-1"/>
    </source>
</evidence>
<dbReference type="PANTHER" id="PTHR11014">
    <property type="entry name" value="PEPTIDASE M20 FAMILY MEMBER"/>
    <property type="match status" value="1"/>
</dbReference>
<dbReference type="OrthoDB" id="9776731at2"/>
<dbReference type="NCBIfam" id="TIGR01891">
    <property type="entry name" value="amidohydrolases"/>
    <property type="match status" value="1"/>
</dbReference>
<dbReference type="GO" id="GO:0046872">
    <property type="term" value="F:metal ion binding"/>
    <property type="evidence" value="ECO:0007669"/>
    <property type="project" value="UniProtKB-KW"/>
</dbReference>
<reference evidence="7 8" key="1">
    <citation type="submission" date="2019-10" db="EMBL/GenBank/DDBJ databases">
        <title>WGS of Leuconostoc mesenteroides.</title>
        <authorList>
            <person name="Melo Bolivar J."/>
            <person name="Marino-Ramirez L."/>
            <person name="Villamil Diaz L.M."/>
        </authorList>
    </citation>
    <scope>NUCLEOTIDE SEQUENCE [LARGE SCALE GENOMIC DNA]</scope>
    <source>
        <strain evidence="7 8">M11</strain>
    </source>
</reference>
<dbReference type="InterPro" id="IPR036264">
    <property type="entry name" value="Bact_exopeptidase_dim_dom"/>
</dbReference>
<dbReference type="Proteomes" id="UP000469952">
    <property type="component" value="Unassembled WGS sequence"/>
</dbReference>
<feature type="binding site" evidence="5">
    <location>
        <position position="160"/>
    </location>
    <ligand>
        <name>Mn(2+)</name>
        <dbReference type="ChEBI" id="CHEBI:29035"/>
        <label>2</label>
    </ligand>
</feature>
<evidence type="ECO:0000256" key="3">
    <source>
        <dbReference type="ARBA" id="ARBA00022915"/>
    </source>
</evidence>
<keyword evidence="5" id="KW-0479">Metal-binding</keyword>
<dbReference type="RefSeq" id="WP_011679083.1">
    <property type="nucleotide sequence ID" value="NZ_BCMO01000016.1"/>
</dbReference>
<feature type="domain" description="Peptidase M20 dimerisation" evidence="6">
    <location>
        <begin position="183"/>
        <end position="276"/>
    </location>
</feature>
<evidence type="ECO:0000256" key="1">
    <source>
        <dbReference type="ARBA" id="ARBA00022605"/>
    </source>
</evidence>
<proteinExistence type="predicted"/>